<name>A0A2K1Z822_POPTR</name>
<dbReference type="AlphaFoldDB" id="A0A2K1Z822"/>
<accession>A0A2K1Z822</accession>
<protein>
    <submittedName>
        <fullName evidence="1">Uncharacterized protein</fullName>
    </submittedName>
</protein>
<evidence type="ECO:0000313" key="1">
    <source>
        <dbReference type="EMBL" id="PNT21421.1"/>
    </source>
</evidence>
<gene>
    <name evidence="1" type="ORF">POPTR_009G147300</name>
</gene>
<sequence length="72" mass="8365">MMPYYRSIIPFNFVHNWVDNTTTSPFKPLPNRFAKRRHIDITNATINKPMIVTPCCGIQAALKMASWPHILH</sequence>
<keyword evidence="2" id="KW-1185">Reference proteome</keyword>
<evidence type="ECO:0000313" key="2">
    <source>
        <dbReference type="Proteomes" id="UP000006729"/>
    </source>
</evidence>
<organism evidence="1 2">
    <name type="scientific">Populus trichocarpa</name>
    <name type="common">Western balsam poplar</name>
    <name type="synonym">Populus balsamifera subsp. trichocarpa</name>
    <dbReference type="NCBI Taxonomy" id="3694"/>
    <lineage>
        <taxon>Eukaryota</taxon>
        <taxon>Viridiplantae</taxon>
        <taxon>Streptophyta</taxon>
        <taxon>Embryophyta</taxon>
        <taxon>Tracheophyta</taxon>
        <taxon>Spermatophyta</taxon>
        <taxon>Magnoliopsida</taxon>
        <taxon>eudicotyledons</taxon>
        <taxon>Gunneridae</taxon>
        <taxon>Pentapetalae</taxon>
        <taxon>rosids</taxon>
        <taxon>fabids</taxon>
        <taxon>Malpighiales</taxon>
        <taxon>Salicaceae</taxon>
        <taxon>Saliceae</taxon>
        <taxon>Populus</taxon>
    </lineage>
</organism>
<dbReference type="Proteomes" id="UP000006729">
    <property type="component" value="Chromosome 9"/>
</dbReference>
<proteinExistence type="predicted"/>
<dbReference type="EMBL" id="CM009298">
    <property type="protein sequence ID" value="PNT21421.1"/>
    <property type="molecule type" value="Genomic_DNA"/>
</dbReference>
<dbReference type="InParanoid" id="A0A2K1Z822"/>
<reference evidence="1 2" key="1">
    <citation type="journal article" date="2006" name="Science">
        <title>The genome of black cottonwood, Populus trichocarpa (Torr. &amp; Gray).</title>
        <authorList>
            <person name="Tuskan G.A."/>
            <person name="Difazio S."/>
            <person name="Jansson S."/>
            <person name="Bohlmann J."/>
            <person name="Grigoriev I."/>
            <person name="Hellsten U."/>
            <person name="Putnam N."/>
            <person name="Ralph S."/>
            <person name="Rombauts S."/>
            <person name="Salamov A."/>
            <person name="Schein J."/>
            <person name="Sterck L."/>
            <person name="Aerts A."/>
            <person name="Bhalerao R.R."/>
            <person name="Bhalerao R.P."/>
            <person name="Blaudez D."/>
            <person name="Boerjan W."/>
            <person name="Brun A."/>
            <person name="Brunner A."/>
            <person name="Busov V."/>
            <person name="Campbell M."/>
            <person name="Carlson J."/>
            <person name="Chalot M."/>
            <person name="Chapman J."/>
            <person name="Chen G.L."/>
            <person name="Cooper D."/>
            <person name="Coutinho P.M."/>
            <person name="Couturier J."/>
            <person name="Covert S."/>
            <person name="Cronk Q."/>
            <person name="Cunningham R."/>
            <person name="Davis J."/>
            <person name="Degroeve S."/>
            <person name="Dejardin A."/>
            <person name="Depamphilis C."/>
            <person name="Detter J."/>
            <person name="Dirks B."/>
            <person name="Dubchak I."/>
            <person name="Duplessis S."/>
            <person name="Ehlting J."/>
            <person name="Ellis B."/>
            <person name="Gendler K."/>
            <person name="Goodstein D."/>
            <person name="Gribskov M."/>
            <person name="Grimwood J."/>
            <person name="Groover A."/>
            <person name="Gunter L."/>
            <person name="Hamberger B."/>
            <person name="Heinze B."/>
            <person name="Helariutta Y."/>
            <person name="Henrissat B."/>
            <person name="Holligan D."/>
            <person name="Holt R."/>
            <person name="Huang W."/>
            <person name="Islam-Faridi N."/>
            <person name="Jones S."/>
            <person name="Jones-Rhoades M."/>
            <person name="Jorgensen R."/>
            <person name="Joshi C."/>
            <person name="Kangasjarvi J."/>
            <person name="Karlsson J."/>
            <person name="Kelleher C."/>
            <person name="Kirkpatrick R."/>
            <person name="Kirst M."/>
            <person name="Kohler A."/>
            <person name="Kalluri U."/>
            <person name="Larimer F."/>
            <person name="Leebens-Mack J."/>
            <person name="Leple J.C."/>
            <person name="Locascio P."/>
            <person name="Lou Y."/>
            <person name="Lucas S."/>
            <person name="Martin F."/>
            <person name="Montanini B."/>
            <person name="Napoli C."/>
            <person name="Nelson D.R."/>
            <person name="Nelson C."/>
            <person name="Nieminen K."/>
            <person name="Nilsson O."/>
            <person name="Pereda V."/>
            <person name="Peter G."/>
            <person name="Philippe R."/>
            <person name="Pilate G."/>
            <person name="Poliakov A."/>
            <person name="Razumovskaya J."/>
            <person name="Richardson P."/>
            <person name="Rinaldi C."/>
            <person name="Ritland K."/>
            <person name="Rouze P."/>
            <person name="Ryaboy D."/>
            <person name="Schmutz J."/>
            <person name="Schrader J."/>
            <person name="Segerman B."/>
            <person name="Shin H."/>
            <person name="Siddiqui A."/>
            <person name="Sterky F."/>
            <person name="Terry A."/>
            <person name="Tsai C.J."/>
            <person name="Uberbacher E."/>
            <person name="Unneberg P."/>
            <person name="Vahala J."/>
            <person name="Wall K."/>
            <person name="Wessler S."/>
            <person name="Yang G."/>
            <person name="Yin T."/>
            <person name="Douglas C."/>
            <person name="Marra M."/>
            <person name="Sandberg G."/>
            <person name="Van de Peer Y."/>
            <person name="Rokhsar D."/>
        </authorList>
    </citation>
    <scope>NUCLEOTIDE SEQUENCE [LARGE SCALE GENOMIC DNA]</scope>
    <source>
        <strain evidence="2">cv. Nisqually</strain>
    </source>
</reference>